<evidence type="ECO:0000256" key="4">
    <source>
        <dbReference type="ARBA" id="ARBA00022475"/>
    </source>
</evidence>
<keyword evidence="3" id="KW-0813">Transport</keyword>
<feature type="transmembrane region" description="Helical" evidence="8">
    <location>
        <begin position="98"/>
        <end position="119"/>
    </location>
</feature>
<proteinExistence type="inferred from homology"/>
<dbReference type="AlphaFoldDB" id="A0A2A6FR72"/>
<accession>A0A2A6FR72</accession>
<name>A0A2A6FR72_9MICO</name>
<feature type="transmembrane region" description="Helical" evidence="8">
    <location>
        <begin position="65"/>
        <end position="86"/>
    </location>
</feature>
<dbReference type="InterPro" id="IPR000522">
    <property type="entry name" value="ABC_transptr_permease_BtuC"/>
</dbReference>
<dbReference type="GO" id="GO:0005886">
    <property type="term" value="C:plasma membrane"/>
    <property type="evidence" value="ECO:0007669"/>
    <property type="project" value="UniProtKB-SubCell"/>
</dbReference>
<dbReference type="SUPFAM" id="SSF81345">
    <property type="entry name" value="ABC transporter involved in vitamin B12 uptake, BtuC"/>
    <property type="match status" value="1"/>
</dbReference>
<evidence type="ECO:0000256" key="2">
    <source>
        <dbReference type="ARBA" id="ARBA00007935"/>
    </source>
</evidence>
<dbReference type="PANTHER" id="PTHR30472">
    <property type="entry name" value="FERRIC ENTEROBACTIN TRANSPORT SYSTEM PERMEASE PROTEIN"/>
    <property type="match status" value="1"/>
</dbReference>
<evidence type="ECO:0000256" key="3">
    <source>
        <dbReference type="ARBA" id="ARBA00022448"/>
    </source>
</evidence>
<dbReference type="EMBL" id="NAEP01000034">
    <property type="protein sequence ID" value="PDQ35385.1"/>
    <property type="molecule type" value="Genomic_DNA"/>
</dbReference>
<evidence type="ECO:0000313" key="10">
    <source>
        <dbReference type="Proteomes" id="UP000219994"/>
    </source>
</evidence>
<keyword evidence="7 8" id="KW-0472">Membrane</keyword>
<feature type="transmembrane region" description="Helical" evidence="8">
    <location>
        <begin position="278"/>
        <end position="296"/>
    </location>
</feature>
<reference evidence="10" key="1">
    <citation type="submission" date="2017-03" db="EMBL/GenBank/DDBJ databases">
        <authorList>
            <person name="Lund M.B."/>
        </authorList>
    </citation>
    <scope>NUCLEOTIDE SEQUENCE [LARGE SCALE GENOMIC DNA]</scope>
</reference>
<evidence type="ECO:0000256" key="6">
    <source>
        <dbReference type="ARBA" id="ARBA00022989"/>
    </source>
</evidence>
<comment type="subcellular location">
    <subcellularLocation>
        <location evidence="1">Cell membrane</location>
        <topology evidence="1">Multi-pass membrane protein</topology>
    </subcellularLocation>
</comment>
<keyword evidence="6 8" id="KW-1133">Transmembrane helix</keyword>
<sequence>MNSRLRTAPRTRRIVVCAVCVLALGAAITASLLFGTRAVSAVTVWQALTHPDAADPGQQVVTGLRVPRTIIGIIAGAILGLAGTLSQGVSRNPLADPGLLGMSAGASLAVVVAIAFCGITSPAGYIWFAFVGTAVAASLVFSIGRGQPARVALAGAALTALFTPLIGLILLRNTDAFNQYRFWAMGSLTGRDLSAVSAVWPFAVLGVLLALGMVNRLNLLALGDDVARSLGQRVGFTHAVSGISLILLCGVATALAGPLALIGLVVPHAARRLVGHDYRWIGPLSLVLGSTLLLGADTIGRLVVPNTELEAGVVTAFLGAPILIAIARSRRVAGL</sequence>
<dbReference type="PANTHER" id="PTHR30472:SF1">
    <property type="entry name" value="FE(3+) DICITRATE TRANSPORT SYSTEM PERMEASE PROTEIN FECC-RELATED"/>
    <property type="match status" value="1"/>
</dbReference>
<feature type="transmembrane region" description="Helical" evidence="8">
    <location>
        <begin position="193"/>
        <end position="214"/>
    </location>
</feature>
<dbReference type="CDD" id="cd06550">
    <property type="entry name" value="TM_ABC_iron-siderophores_like"/>
    <property type="match status" value="1"/>
</dbReference>
<comment type="caution">
    <text evidence="9">The sequence shown here is derived from an EMBL/GenBank/DDBJ whole genome shotgun (WGS) entry which is preliminary data.</text>
</comment>
<evidence type="ECO:0000256" key="1">
    <source>
        <dbReference type="ARBA" id="ARBA00004651"/>
    </source>
</evidence>
<comment type="similarity">
    <text evidence="2">Belongs to the binding-protein-dependent transport system permease family. FecCD subfamily.</text>
</comment>
<organism evidence="9 10">
    <name type="scientific">Candidatus Lumbricidiphila eiseniae</name>
    <dbReference type="NCBI Taxonomy" id="1969409"/>
    <lineage>
        <taxon>Bacteria</taxon>
        <taxon>Bacillati</taxon>
        <taxon>Actinomycetota</taxon>
        <taxon>Actinomycetes</taxon>
        <taxon>Micrococcales</taxon>
        <taxon>Microbacteriaceae</taxon>
        <taxon>Candidatus Lumbricidiphila</taxon>
    </lineage>
</organism>
<dbReference type="Proteomes" id="UP000219994">
    <property type="component" value="Unassembled WGS sequence"/>
</dbReference>
<evidence type="ECO:0000256" key="8">
    <source>
        <dbReference type="SAM" id="Phobius"/>
    </source>
</evidence>
<evidence type="ECO:0000313" key="9">
    <source>
        <dbReference type="EMBL" id="PDQ35385.1"/>
    </source>
</evidence>
<dbReference type="GO" id="GO:0022857">
    <property type="term" value="F:transmembrane transporter activity"/>
    <property type="evidence" value="ECO:0007669"/>
    <property type="project" value="InterPro"/>
</dbReference>
<keyword evidence="5 8" id="KW-0812">Transmembrane</keyword>
<dbReference type="GO" id="GO:0033214">
    <property type="term" value="P:siderophore-iron import into cell"/>
    <property type="evidence" value="ECO:0007669"/>
    <property type="project" value="TreeGrafter"/>
</dbReference>
<evidence type="ECO:0000256" key="5">
    <source>
        <dbReference type="ARBA" id="ARBA00022692"/>
    </source>
</evidence>
<feature type="transmembrane region" description="Helical" evidence="8">
    <location>
        <begin position="235"/>
        <end position="266"/>
    </location>
</feature>
<keyword evidence="4" id="KW-1003">Cell membrane</keyword>
<feature type="transmembrane region" description="Helical" evidence="8">
    <location>
        <begin position="151"/>
        <end position="173"/>
    </location>
</feature>
<dbReference type="Gene3D" id="1.10.3470.10">
    <property type="entry name" value="ABC transporter involved in vitamin B12 uptake, BtuC"/>
    <property type="match status" value="1"/>
</dbReference>
<dbReference type="Pfam" id="PF01032">
    <property type="entry name" value="FecCD"/>
    <property type="match status" value="1"/>
</dbReference>
<evidence type="ECO:0000256" key="7">
    <source>
        <dbReference type="ARBA" id="ARBA00023136"/>
    </source>
</evidence>
<protein>
    <submittedName>
        <fullName evidence="9">Iron ABC transporter permease</fullName>
    </submittedName>
</protein>
<gene>
    <name evidence="9" type="ORF">B5766_06050</name>
</gene>
<dbReference type="FunFam" id="1.10.3470.10:FF:000001">
    <property type="entry name" value="Vitamin B12 ABC transporter permease BtuC"/>
    <property type="match status" value="1"/>
</dbReference>
<dbReference type="InterPro" id="IPR037294">
    <property type="entry name" value="ABC_BtuC-like"/>
</dbReference>
<feature type="transmembrane region" description="Helical" evidence="8">
    <location>
        <begin position="308"/>
        <end position="327"/>
    </location>
</feature>